<evidence type="ECO:0000256" key="2">
    <source>
        <dbReference type="ARBA" id="ARBA00007018"/>
    </source>
</evidence>
<accession>A0A8B8CJU2</accession>
<feature type="binding site" evidence="6">
    <location>
        <position position="295"/>
    </location>
    <ligand>
        <name>Zn(2+)</name>
        <dbReference type="ChEBI" id="CHEBI:29105"/>
    </ligand>
</feature>
<reference evidence="9" key="1">
    <citation type="submission" date="2025-08" db="UniProtKB">
        <authorList>
            <consortium name="RefSeq"/>
        </authorList>
    </citation>
    <scope>IDENTIFICATION</scope>
    <source>
        <tissue evidence="9">Whole sample</tissue>
    </source>
</reference>
<comment type="similarity">
    <text evidence="2">Belongs to the ADIPOR family.</text>
</comment>
<feature type="transmembrane region" description="Helical" evidence="7">
    <location>
        <begin position="225"/>
        <end position="245"/>
    </location>
</feature>
<evidence type="ECO:0000256" key="3">
    <source>
        <dbReference type="ARBA" id="ARBA00022692"/>
    </source>
</evidence>
<keyword evidence="4 7" id="KW-1133">Transmembrane helix</keyword>
<gene>
    <name evidence="9" type="primary">LOC111119114</name>
</gene>
<dbReference type="GO" id="GO:0016020">
    <property type="term" value="C:membrane"/>
    <property type="evidence" value="ECO:0007669"/>
    <property type="project" value="UniProtKB-SubCell"/>
</dbReference>
<evidence type="ECO:0000256" key="6">
    <source>
        <dbReference type="PIRSR" id="PIRSR604254-1"/>
    </source>
</evidence>
<keyword evidence="3 7" id="KW-0812">Transmembrane</keyword>
<feature type="transmembrane region" description="Helical" evidence="7">
    <location>
        <begin position="257"/>
        <end position="276"/>
    </location>
</feature>
<evidence type="ECO:0000313" key="8">
    <source>
        <dbReference type="Proteomes" id="UP000694844"/>
    </source>
</evidence>
<dbReference type="OrthoDB" id="529367at2759"/>
<feature type="transmembrane region" description="Helical" evidence="7">
    <location>
        <begin position="127"/>
        <end position="150"/>
    </location>
</feature>
<evidence type="ECO:0000256" key="1">
    <source>
        <dbReference type="ARBA" id="ARBA00004141"/>
    </source>
</evidence>
<evidence type="ECO:0000256" key="5">
    <source>
        <dbReference type="ARBA" id="ARBA00023136"/>
    </source>
</evidence>
<keyword evidence="6" id="KW-0862">Zinc</keyword>
<keyword evidence="5 7" id="KW-0472">Membrane</keyword>
<organism evidence="8 9">
    <name type="scientific">Crassostrea virginica</name>
    <name type="common">Eastern oyster</name>
    <dbReference type="NCBI Taxonomy" id="6565"/>
    <lineage>
        <taxon>Eukaryota</taxon>
        <taxon>Metazoa</taxon>
        <taxon>Spiralia</taxon>
        <taxon>Lophotrochozoa</taxon>
        <taxon>Mollusca</taxon>
        <taxon>Bivalvia</taxon>
        <taxon>Autobranchia</taxon>
        <taxon>Pteriomorphia</taxon>
        <taxon>Ostreida</taxon>
        <taxon>Ostreoidea</taxon>
        <taxon>Ostreidae</taxon>
        <taxon>Crassostrea</taxon>
    </lineage>
</organism>
<feature type="transmembrane region" description="Helical" evidence="7">
    <location>
        <begin position="297"/>
        <end position="313"/>
    </location>
</feature>
<dbReference type="PANTHER" id="PTHR20855">
    <property type="entry name" value="ADIPOR/PROGESTIN RECEPTOR-RELATED"/>
    <property type="match status" value="1"/>
</dbReference>
<feature type="binding site" evidence="6">
    <location>
        <position position="148"/>
    </location>
    <ligand>
        <name>Zn(2+)</name>
        <dbReference type="ChEBI" id="CHEBI:29105"/>
    </ligand>
</feature>
<sequence length="327" mass="37997">MMGRTGNMEYVKNRQSISRNSNSYHILDLEIDSNLNACSSNICDVSHKEIPLYKYTDIPDFLQGNPYVIHGYRVMLPFSLCLKSIFVWSNESINIWSHLLGFLVFLLLLLYDNLVILPRTNSSFSDYFVVSLGLLCYQICMLCSVGFHMFCCHSERASRRWLAVDLTGISLGVIGCYLPAVHYAFYCLSVWRDVYFIIITILTISTIVIQLHQKFFSHGWFRYRILIYVFLVGYGVLPTIHWIYLNGGPQAEIVQLFVPKVMTIYFAGILALVFYLGKFPERFFPGSFDYIGSSHQWWHLIVVGAFIYWHYAGQEILLYRQSHQCHV</sequence>
<protein>
    <submittedName>
        <fullName evidence="9">Progestin and adipoQ receptor family member 3-like</fullName>
    </submittedName>
</protein>
<evidence type="ECO:0000256" key="4">
    <source>
        <dbReference type="ARBA" id="ARBA00022989"/>
    </source>
</evidence>
<feature type="transmembrane region" description="Helical" evidence="7">
    <location>
        <begin position="93"/>
        <end position="111"/>
    </location>
</feature>
<keyword evidence="6" id="KW-0479">Metal-binding</keyword>
<dbReference type="Proteomes" id="UP000694844">
    <property type="component" value="Chromosome 2"/>
</dbReference>
<dbReference type="AlphaFoldDB" id="A0A8B8CJU2"/>
<dbReference type="GO" id="GO:0038023">
    <property type="term" value="F:signaling receptor activity"/>
    <property type="evidence" value="ECO:0007669"/>
    <property type="project" value="TreeGrafter"/>
</dbReference>
<feature type="transmembrane region" description="Helical" evidence="7">
    <location>
        <begin position="194"/>
        <end position="213"/>
    </location>
</feature>
<dbReference type="GeneID" id="111119114"/>
<dbReference type="PANTHER" id="PTHR20855:SF15">
    <property type="entry name" value="PROGESTIN AND ADIPOQ RECEPTOR FAMILY MEMBER 3"/>
    <property type="match status" value="1"/>
</dbReference>
<dbReference type="RefSeq" id="XP_022314676.1">
    <property type="nucleotide sequence ID" value="XM_022458968.1"/>
</dbReference>
<comment type="subcellular location">
    <subcellularLocation>
        <location evidence="1">Membrane</location>
        <topology evidence="1">Multi-pass membrane protein</topology>
    </subcellularLocation>
</comment>
<feature type="transmembrane region" description="Helical" evidence="7">
    <location>
        <begin position="162"/>
        <end position="182"/>
    </location>
</feature>
<evidence type="ECO:0000313" key="9">
    <source>
        <dbReference type="RefSeq" id="XP_022314676.1"/>
    </source>
</evidence>
<dbReference type="KEGG" id="cvn:111119114"/>
<dbReference type="GO" id="GO:0046872">
    <property type="term" value="F:metal ion binding"/>
    <property type="evidence" value="ECO:0007669"/>
    <property type="project" value="UniProtKB-KW"/>
</dbReference>
<dbReference type="Pfam" id="PF03006">
    <property type="entry name" value="HlyIII"/>
    <property type="match status" value="1"/>
</dbReference>
<evidence type="ECO:0000256" key="7">
    <source>
        <dbReference type="SAM" id="Phobius"/>
    </source>
</evidence>
<feature type="binding site" evidence="6">
    <location>
        <position position="299"/>
    </location>
    <ligand>
        <name>Zn(2+)</name>
        <dbReference type="ChEBI" id="CHEBI:29105"/>
    </ligand>
</feature>
<keyword evidence="8" id="KW-1185">Reference proteome</keyword>
<name>A0A8B8CJU2_CRAVI</name>
<proteinExistence type="inferred from homology"/>
<dbReference type="InterPro" id="IPR004254">
    <property type="entry name" value="AdipoR/HlyIII-related"/>
</dbReference>